<organism evidence="2">
    <name type="scientific">uncultured Helicobacter sp</name>
    <dbReference type="NCBI Taxonomy" id="175537"/>
    <lineage>
        <taxon>Bacteria</taxon>
        <taxon>Pseudomonadati</taxon>
        <taxon>Campylobacterota</taxon>
        <taxon>Epsilonproteobacteria</taxon>
        <taxon>Campylobacterales</taxon>
        <taxon>Helicobacteraceae</taxon>
        <taxon>Helicobacter</taxon>
        <taxon>environmental samples</taxon>
    </lineage>
</organism>
<evidence type="ECO:0000313" key="2">
    <source>
        <dbReference type="EMBL" id="QGT50138.1"/>
    </source>
</evidence>
<gene>
    <name evidence="2" type="ORF">Helico4rc_2580</name>
</gene>
<reference evidence="2" key="1">
    <citation type="journal article" date="2020" name="J. ISSAAS">
        <title>Lactobacilli and other gastrointestinal microbiota of Peromyscus leucopus, reservoir host for agents of Lyme disease and other zoonoses in North America.</title>
        <authorList>
            <person name="Milovic A."/>
            <person name="Bassam K."/>
            <person name="Shao H."/>
            <person name="Chatzistamou I."/>
            <person name="Tufts D.M."/>
            <person name="Diuk-Wasser M."/>
            <person name="Barbour A.G."/>
        </authorList>
    </citation>
    <scope>NUCLEOTIDE SEQUENCE</scope>
    <source>
        <strain evidence="2">LL4</strain>
    </source>
</reference>
<accession>A0A650ELY0</accession>
<proteinExistence type="predicted"/>
<dbReference type="EMBL" id="MN577567">
    <property type="protein sequence ID" value="QGT50138.1"/>
    <property type="molecule type" value="Genomic_DNA"/>
</dbReference>
<sequence length="286" mass="32036">MKNDILRALSIFLLVIAFSSQGQDSTPNIQSLAPYGENEDAASLSLSLNTSYMKNNLFSIYAQNVGVGYNTQLFQDNYNLFFHSEIGVSTLRLDGKDSENSLSVGGFGNVDIEFGKSSRGWHLIGVDFGYALGIPQSQHSQFDEHNILLNIDYGYAFLGKYFSWIPYARVETYIFIPRAYRKNIPFDGGMNAILGLKGIQTFKMWEWGFNIGAFSDLNLSGSSIGILADNTIIYDREGISNGAFGEFNMALITSHHFQMLAKINCSYMLSYYEINLKGTLLLSYQF</sequence>
<name>A0A650ELY0_9HELI</name>
<keyword evidence="1" id="KW-0732">Signal</keyword>
<dbReference type="AlphaFoldDB" id="A0A650ELY0"/>
<feature type="signal peptide" evidence="1">
    <location>
        <begin position="1"/>
        <end position="22"/>
    </location>
</feature>
<evidence type="ECO:0008006" key="3">
    <source>
        <dbReference type="Google" id="ProtNLM"/>
    </source>
</evidence>
<protein>
    <recommendedName>
        <fullName evidence="3">Autotransporter domain-containing protein</fullName>
    </recommendedName>
</protein>
<feature type="chain" id="PRO_5024851322" description="Autotransporter domain-containing protein" evidence="1">
    <location>
        <begin position="23"/>
        <end position="286"/>
    </location>
</feature>
<evidence type="ECO:0000256" key="1">
    <source>
        <dbReference type="SAM" id="SignalP"/>
    </source>
</evidence>